<evidence type="ECO:0000256" key="1">
    <source>
        <dbReference type="SAM" id="MobiDB-lite"/>
    </source>
</evidence>
<proteinExistence type="predicted"/>
<dbReference type="Proteomes" id="UP000516230">
    <property type="component" value="Chromosome"/>
</dbReference>
<evidence type="ECO:0000313" key="3">
    <source>
        <dbReference type="Proteomes" id="UP000516230"/>
    </source>
</evidence>
<dbReference type="KEGG" id="sgj:IAG43_15035"/>
<dbReference type="SUPFAM" id="SSF55073">
    <property type="entry name" value="Nucleotide cyclase"/>
    <property type="match status" value="1"/>
</dbReference>
<evidence type="ECO:0008006" key="4">
    <source>
        <dbReference type="Google" id="ProtNLM"/>
    </source>
</evidence>
<dbReference type="InterPro" id="IPR029787">
    <property type="entry name" value="Nucleotide_cyclase"/>
</dbReference>
<keyword evidence="3" id="KW-1185">Reference proteome</keyword>
<sequence>MDDDAREVAEAHYELVISVDARRSGGYDDVDKPRMRARVYRILEGAFTHARVARDALHMEDRGDGALVAVTGRVPVTRLLGLWTVEVHEALRDENRSLRVPLGLRVGMHVGPVRHDPRGISGRAVDLACRLADSPVARDLLDAEAADLVLVVSDSLYTDLVVPGGKFIHPDRWSPARLGLKEGEVTGWFHLPGRPAPAIPEPGGSPDDGRPGEAADGAGPGGEVADDAGPAGGGRAPAPEAGDPGEGRGGDGDQERSGAGGTGDDRREAGAPEAGGPREERGGDQYTVHGDMSRHSGNVYRAPVHIGRVTGDADRRKG</sequence>
<gene>
    <name evidence="2" type="ORF">IAG43_15035</name>
</gene>
<dbReference type="AlphaFoldDB" id="A0A7H0HU77"/>
<reference evidence="2 3" key="1">
    <citation type="submission" date="2020-08" db="EMBL/GenBank/DDBJ databases">
        <title>A novel species.</title>
        <authorList>
            <person name="Gao J."/>
        </authorList>
    </citation>
    <scope>NUCLEOTIDE SEQUENCE [LARGE SCALE GENOMIC DNA]</scope>
    <source>
        <strain evidence="2 3">CRPJ-33</strain>
    </source>
</reference>
<dbReference type="Gene3D" id="3.30.70.1230">
    <property type="entry name" value="Nucleotide cyclase"/>
    <property type="match status" value="1"/>
</dbReference>
<accession>A0A7H0HU77</accession>
<dbReference type="EMBL" id="CP060825">
    <property type="protein sequence ID" value="QNP64093.1"/>
    <property type="molecule type" value="Genomic_DNA"/>
</dbReference>
<feature type="region of interest" description="Disordered" evidence="1">
    <location>
        <begin position="189"/>
        <end position="318"/>
    </location>
</feature>
<name>A0A7H0HU77_9ACTN</name>
<dbReference type="RefSeq" id="WP_187741238.1">
    <property type="nucleotide sequence ID" value="NZ_CP060825.1"/>
</dbReference>
<feature type="compositionally biased region" description="Basic and acidic residues" evidence="1">
    <location>
        <begin position="263"/>
        <end position="283"/>
    </location>
</feature>
<protein>
    <recommendedName>
        <fullName evidence="4">Guanylate cyclase domain-containing protein</fullName>
    </recommendedName>
</protein>
<organism evidence="2 3">
    <name type="scientific">Streptomyces genisteinicus</name>
    <dbReference type="NCBI Taxonomy" id="2768068"/>
    <lineage>
        <taxon>Bacteria</taxon>
        <taxon>Bacillati</taxon>
        <taxon>Actinomycetota</taxon>
        <taxon>Actinomycetes</taxon>
        <taxon>Kitasatosporales</taxon>
        <taxon>Streptomycetaceae</taxon>
        <taxon>Streptomyces</taxon>
    </lineage>
</organism>
<evidence type="ECO:0000313" key="2">
    <source>
        <dbReference type="EMBL" id="QNP64093.1"/>
    </source>
</evidence>
<feature type="compositionally biased region" description="Basic and acidic residues" evidence="1">
    <location>
        <begin position="245"/>
        <end position="256"/>
    </location>
</feature>